<dbReference type="EnsemblMetazoa" id="CapteT203858">
    <property type="protein sequence ID" value="CapteP203858"/>
    <property type="gene ID" value="CapteG203858"/>
</dbReference>
<reference evidence="4" key="3">
    <citation type="submission" date="2015-06" db="UniProtKB">
        <authorList>
            <consortium name="EnsemblMetazoa"/>
        </authorList>
    </citation>
    <scope>IDENTIFICATION</scope>
</reference>
<gene>
    <name evidence="3" type="ORF">CAPTEDRAFT_203858</name>
</gene>
<feature type="compositionally biased region" description="Basic and acidic residues" evidence="1">
    <location>
        <begin position="830"/>
        <end position="841"/>
    </location>
</feature>
<keyword evidence="2" id="KW-1133">Transmembrane helix</keyword>
<proteinExistence type="predicted"/>
<evidence type="ECO:0000313" key="5">
    <source>
        <dbReference type="Proteomes" id="UP000014760"/>
    </source>
</evidence>
<feature type="transmembrane region" description="Helical" evidence="2">
    <location>
        <begin position="771"/>
        <end position="792"/>
    </location>
</feature>
<keyword evidence="2" id="KW-0472">Membrane</keyword>
<dbReference type="InterPro" id="IPR022048">
    <property type="entry name" value="Envelope_fusion-like"/>
</dbReference>
<name>R7VLF4_CAPTE</name>
<evidence type="ECO:0000313" key="3">
    <source>
        <dbReference type="EMBL" id="ELU18201.1"/>
    </source>
</evidence>
<evidence type="ECO:0000313" key="4">
    <source>
        <dbReference type="EnsemblMetazoa" id="CapteP203858"/>
    </source>
</evidence>
<dbReference type="EMBL" id="AMQN01016427">
    <property type="status" value="NOT_ANNOTATED_CDS"/>
    <property type="molecule type" value="Genomic_DNA"/>
</dbReference>
<dbReference type="AlphaFoldDB" id="R7VLF4"/>
<accession>R7VLF4</accession>
<feature type="region of interest" description="Disordered" evidence="1">
    <location>
        <begin position="825"/>
        <end position="855"/>
    </location>
</feature>
<protein>
    <submittedName>
        <fullName evidence="3 4">Uncharacterized protein</fullName>
    </submittedName>
</protein>
<dbReference type="HOGENOM" id="CLU_334084_0_0_1"/>
<feature type="region of interest" description="Disordered" evidence="1">
    <location>
        <begin position="220"/>
        <end position="239"/>
    </location>
</feature>
<dbReference type="Proteomes" id="UP000014760">
    <property type="component" value="Unassembled WGS sequence"/>
</dbReference>
<evidence type="ECO:0000256" key="2">
    <source>
        <dbReference type="SAM" id="Phobius"/>
    </source>
</evidence>
<reference evidence="5" key="1">
    <citation type="submission" date="2012-12" db="EMBL/GenBank/DDBJ databases">
        <authorList>
            <person name="Hellsten U."/>
            <person name="Grimwood J."/>
            <person name="Chapman J.A."/>
            <person name="Shapiro H."/>
            <person name="Aerts A."/>
            <person name="Otillar R.P."/>
            <person name="Terry A.Y."/>
            <person name="Boore J.L."/>
            <person name="Simakov O."/>
            <person name="Marletaz F."/>
            <person name="Cho S.-J."/>
            <person name="Edsinger-Gonzales E."/>
            <person name="Havlak P."/>
            <person name="Kuo D.-H."/>
            <person name="Larsson T."/>
            <person name="Lv J."/>
            <person name="Arendt D."/>
            <person name="Savage R."/>
            <person name="Osoegawa K."/>
            <person name="de Jong P."/>
            <person name="Lindberg D.R."/>
            <person name="Seaver E.C."/>
            <person name="Weisblat D.A."/>
            <person name="Putnam N.H."/>
            <person name="Grigoriev I.V."/>
            <person name="Rokhsar D.S."/>
        </authorList>
    </citation>
    <scope>NUCLEOTIDE SEQUENCE</scope>
    <source>
        <strain evidence="5">I ESC-2004</strain>
    </source>
</reference>
<organism evidence="3">
    <name type="scientific">Capitella teleta</name>
    <name type="common">Polychaete worm</name>
    <dbReference type="NCBI Taxonomy" id="283909"/>
    <lineage>
        <taxon>Eukaryota</taxon>
        <taxon>Metazoa</taxon>
        <taxon>Spiralia</taxon>
        <taxon>Lophotrochozoa</taxon>
        <taxon>Annelida</taxon>
        <taxon>Polychaeta</taxon>
        <taxon>Sedentaria</taxon>
        <taxon>Scolecida</taxon>
        <taxon>Capitellidae</taxon>
        <taxon>Capitella</taxon>
    </lineage>
</organism>
<sequence length="855" mass="95894">MSITNHELPIRGMCNVRLAGLPIEVLVCESLGVDILIGSDLCRSAVIDFKNGLLTLGNQKFPMQTVEKSCFSVVAVSCIPRAPQAVEEGERLQAIRLAEQILREYRSKQKETYRENEPSRAKRLPPGTFVSVRILNPKKGETRWQPGYQVISSHDGALRVIELDTGNVVRINQRNVREIPESKPYDEINPLPPLKNQTTFDYVSSEAKPIPVVEESYLPTRIPRGPKRPSNDQPNLTTPSMPVSAVSAALAPSIVFPSDDWSSWLVVPTAGIQTITPIVSGAIVASEEPVMEIAGYADVFVQLTENHLADNRWSFICSKLNYQIEARSHMYAGELRSLDTLVQKRIEDIKHRISKTDRNRRGLFDFVGDIASSLFGIPSASDVRTLKEANERLADAVEGVVQHERQITAKVNILGRKQQEIAEKVNQLISHQAEQYDILASRIRESDYVIRTILQVTRINTLLDIVEANLREYEGTLAMVQAMRVSCESRIITEQLIPPIMVEHILASGQNQREIDPVNYYAYIQVRKITEIDGKVYCMLRAPLFASDKERQISIVTVPTCIAGKCLKLYQPEPFIINYATEELYYPSECSGPKPRVCRPGVKYDKRELPCLHGLINGDPTQQAKCPLTVYKDMPPPQPIATVALNRYIVSTGETIYHYRCPQLSPRTGSLLEGSYVIDIEPNCVPDAMSWMLQGLPTKEIQYSNPIQPARPINLTWLEIAKLPIANHTALLPVGVSQLTLPNYTALEMPPPSSVRYYIDQIQSNLGKTHWLIWLLLGISLAIGLLVAVFYVKMKFFSKRAKVTSNAVKDNKINKKTEEAIPLQVIEPTGDDRPDNSKREVSVQVSMPKIYPSLS</sequence>
<dbReference type="Pfam" id="PF12259">
    <property type="entry name" value="Baculo_F"/>
    <property type="match status" value="1"/>
</dbReference>
<dbReference type="EMBL" id="KB292062">
    <property type="protein sequence ID" value="ELU18201.1"/>
    <property type="molecule type" value="Genomic_DNA"/>
</dbReference>
<reference evidence="3 5" key="2">
    <citation type="journal article" date="2013" name="Nature">
        <title>Insights into bilaterian evolution from three spiralian genomes.</title>
        <authorList>
            <person name="Simakov O."/>
            <person name="Marletaz F."/>
            <person name="Cho S.J."/>
            <person name="Edsinger-Gonzales E."/>
            <person name="Havlak P."/>
            <person name="Hellsten U."/>
            <person name="Kuo D.H."/>
            <person name="Larsson T."/>
            <person name="Lv J."/>
            <person name="Arendt D."/>
            <person name="Savage R."/>
            <person name="Osoegawa K."/>
            <person name="de Jong P."/>
            <person name="Grimwood J."/>
            <person name="Chapman J.A."/>
            <person name="Shapiro H."/>
            <person name="Aerts A."/>
            <person name="Otillar R.P."/>
            <person name="Terry A.Y."/>
            <person name="Boore J.L."/>
            <person name="Grigoriev I.V."/>
            <person name="Lindberg D.R."/>
            <person name="Seaver E.C."/>
            <person name="Weisblat D.A."/>
            <person name="Putnam N.H."/>
            <person name="Rokhsar D.S."/>
        </authorList>
    </citation>
    <scope>NUCLEOTIDE SEQUENCE</scope>
    <source>
        <strain evidence="3 5">I ESC-2004</strain>
    </source>
</reference>
<keyword evidence="5" id="KW-1185">Reference proteome</keyword>
<keyword evidence="2" id="KW-0812">Transmembrane</keyword>
<evidence type="ECO:0000256" key="1">
    <source>
        <dbReference type="SAM" id="MobiDB-lite"/>
    </source>
</evidence>
<dbReference type="EMBL" id="AMQN01016426">
    <property type="status" value="NOT_ANNOTATED_CDS"/>
    <property type="molecule type" value="Genomic_DNA"/>
</dbReference>